<dbReference type="AlphaFoldDB" id="A0A319E3C2"/>
<dbReference type="GO" id="GO:0090374">
    <property type="term" value="P:oligopeptide export from mitochondrion"/>
    <property type="evidence" value="ECO:0007669"/>
    <property type="project" value="TreeGrafter"/>
</dbReference>
<feature type="transmembrane region" description="Helical" evidence="9">
    <location>
        <begin position="670"/>
        <end position="689"/>
    </location>
</feature>
<dbReference type="PROSITE" id="PS50929">
    <property type="entry name" value="ABC_TM1F"/>
    <property type="match status" value="2"/>
</dbReference>
<gene>
    <name evidence="12" type="ORF">BO78DRAFT_431266</name>
</gene>
<feature type="transmembrane region" description="Helical" evidence="9">
    <location>
        <begin position="645"/>
        <end position="664"/>
    </location>
</feature>
<evidence type="ECO:0000256" key="4">
    <source>
        <dbReference type="ARBA" id="ARBA00022741"/>
    </source>
</evidence>
<comment type="subcellular location">
    <subcellularLocation>
        <location evidence="1">Membrane</location>
        <topology evidence="1">Multi-pass membrane protein</topology>
    </subcellularLocation>
</comment>
<evidence type="ECO:0000256" key="8">
    <source>
        <dbReference type="SAM" id="MobiDB-lite"/>
    </source>
</evidence>
<dbReference type="InterPro" id="IPR003439">
    <property type="entry name" value="ABC_transporter-like_ATP-bd"/>
</dbReference>
<feature type="region of interest" description="Disordered" evidence="8">
    <location>
        <begin position="476"/>
        <end position="502"/>
    </location>
</feature>
<feature type="compositionally biased region" description="Basic and acidic residues" evidence="8">
    <location>
        <begin position="476"/>
        <end position="486"/>
    </location>
</feature>
<evidence type="ECO:0000256" key="6">
    <source>
        <dbReference type="ARBA" id="ARBA00022989"/>
    </source>
</evidence>
<dbReference type="Proteomes" id="UP000248423">
    <property type="component" value="Unassembled WGS sequence"/>
</dbReference>
<dbReference type="PROSITE" id="PS00211">
    <property type="entry name" value="ABC_TRANSPORTER_1"/>
    <property type="match status" value="1"/>
</dbReference>
<evidence type="ECO:0000256" key="2">
    <source>
        <dbReference type="ARBA" id="ARBA00007577"/>
    </source>
</evidence>
<keyword evidence="4" id="KW-0547">Nucleotide-binding</keyword>
<feature type="transmembrane region" description="Helical" evidence="9">
    <location>
        <begin position="565"/>
        <end position="592"/>
    </location>
</feature>
<dbReference type="EMBL" id="KZ826367">
    <property type="protein sequence ID" value="PYI04582.1"/>
    <property type="molecule type" value="Genomic_DNA"/>
</dbReference>
<dbReference type="InterPro" id="IPR003593">
    <property type="entry name" value="AAA+_ATPase"/>
</dbReference>
<keyword evidence="3 9" id="KW-0812">Transmembrane</keyword>
<dbReference type="VEuPathDB" id="FungiDB:BO78DRAFT_431266"/>
<dbReference type="PROSITE" id="PS50893">
    <property type="entry name" value="ABC_TRANSPORTER_2"/>
    <property type="match status" value="2"/>
</dbReference>
<comment type="similarity">
    <text evidence="2">Belongs to the ABC transporter superfamily. ABCB family. Multidrug resistance exporter (TC 3.A.1.201) subfamily.</text>
</comment>
<keyword evidence="5" id="KW-0067">ATP-binding</keyword>
<evidence type="ECO:0000256" key="5">
    <source>
        <dbReference type="ARBA" id="ARBA00022840"/>
    </source>
</evidence>
<dbReference type="Pfam" id="PF00005">
    <property type="entry name" value="ABC_tran"/>
    <property type="match status" value="2"/>
</dbReference>
<dbReference type="InterPro" id="IPR011527">
    <property type="entry name" value="ABC1_TM_dom"/>
</dbReference>
<evidence type="ECO:0000259" key="11">
    <source>
        <dbReference type="PROSITE" id="PS50929"/>
    </source>
</evidence>
<evidence type="ECO:0000256" key="7">
    <source>
        <dbReference type="ARBA" id="ARBA00023136"/>
    </source>
</evidence>
<dbReference type="CDD" id="cd18577">
    <property type="entry name" value="ABC_6TM_Pgp_ABCB1_D1_like"/>
    <property type="match status" value="1"/>
</dbReference>
<organism evidence="12 13">
    <name type="scientific">Aspergillus sclerotiicarbonarius (strain CBS 121057 / IBT 28362)</name>
    <dbReference type="NCBI Taxonomy" id="1448318"/>
    <lineage>
        <taxon>Eukaryota</taxon>
        <taxon>Fungi</taxon>
        <taxon>Dikarya</taxon>
        <taxon>Ascomycota</taxon>
        <taxon>Pezizomycotina</taxon>
        <taxon>Eurotiomycetes</taxon>
        <taxon>Eurotiomycetidae</taxon>
        <taxon>Eurotiales</taxon>
        <taxon>Aspergillaceae</taxon>
        <taxon>Aspergillus</taxon>
        <taxon>Aspergillus subgen. Circumdati</taxon>
    </lineage>
</organism>
<dbReference type="CDD" id="cd03249">
    <property type="entry name" value="ABC_MTABC3_MDL1_MDL2"/>
    <property type="match status" value="2"/>
</dbReference>
<evidence type="ECO:0000313" key="12">
    <source>
        <dbReference type="EMBL" id="PYI04582.1"/>
    </source>
</evidence>
<accession>A0A319E3C2</accession>
<dbReference type="PANTHER" id="PTHR43394:SF18">
    <property type="entry name" value="ABC TRANSPORTER B FAMILY MEMBER 11-LIKE"/>
    <property type="match status" value="1"/>
</dbReference>
<evidence type="ECO:0000256" key="1">
    <source>
        <dbReference type="ARBA" id="ARBA00004141"/>
    </source>
</evidence>
<dbReference type="InterPro" id="IPR017871">
    <property type="entry name" value="ABC_transporter-like_CS"/>
</dbReference>
<dbReference type="CDD" id="cd18578">
    <property type="entry name" value="ABC_6TM_Pgp_ABCB1_D2_like"/>
    <property type="match status" value="1"/>
</dbReference>
<keyword evidence="6 9" id="KW-1133">Transmembrane helix</keyword>
<feature type="transmembrane region" description="Helical" evidence="9">
    <location>
        <begin position="107"/>
        <end position="129"/>
    </location>
</feature>
<sequence length="1092" mass="119678">MSSSEKQSDSINEHDLPIQDKHTQLILSRQLDGLPSLSPKNGTVFAYATRFDIILIAISTLAAIIAGALNPLLAVIYSRLVSSFQSFEIGQDGSSALSHNVSKFSLYYVYLAIGEFVLIYITTVGFYYSGERITRNLRRAYLGAIIRQNIAFFDTLSPGEITTRITSDMNVIQEGITSKISLFLTALATFLSAIIISFVEYCLVYPSRQSVEVLRQVNLRFPANKTTALVGASGCGKSSIIGLLERFYEPTRGHITLDGQDIASLNLHWLRQQMSYVVQEPILFNRNILENILLGLNDTPKSRSVTKEEALELAYTAAKTANAHDFIMALPQGYQTEVGAKGLQLSGGQRQRICIARAFISNPKILLLDEATSALDVKSQRAVQQALEAASQGRTTIVIAHRLSTIRNADNIIVMSHGSVVEQGRHNELMDHDGVYARLVKTQQIGVAIGEETKDSQKIHAVQEVRLESIKPEKSGFIEVNERPDSDGGPNESHPPGDSTTKPSFGNYLQVVSKLNRAEAPIIFAGILLCILAGLIIPVQAIFFAESLTAVSLSSSEYGKLRHDVNFWCLVFLMIAIVTFLAWVGQGVCFSYSTERLTHKARSQTFRSLLRQNVGFFDQKEHSAGALTALLATAATDLTGLSGPIIGAPLTFIATLITGVIISVAIGWKLGLVCTATLPIVTGCGYIRLRMLALFDSKVRKTHEEAATYASEIVTAIRSVAFLTLEDHVLQEYSEILDRQAAKSLKSILQASTLYAAPQSFTFFCAGLAFWYGGTLIAAHEYTSLQFYICFACLISGAQIAGAIFSYAPDMSKALHAAHDLKILFDRVPAIDTHSTTGTPIPQTTGHIHIKNASFRYPTRPERLVLDNFTMQIHPGQYVALVGPSGSGKSTLIQLLERFFDPIEGAIFLDGQDISHLNINNYRNLVSLVSQDPTLYQGSIRENLLLGIERIVHDDEIMSVCKEANIHDFISSLPSSLSTQLGNGGTLLSTGQKQRLSIARALLRNPSILLLDEATSALDSESEKLVQEALDRAAKHRTTIAVAHRLSTIQHADVICVLDQGRIVDMGTHGELISRRGLYWDLVTMQSLDLEP</sequence>
<dbReference type="OrthoDB" id="6500128at2759"/>
<reference evidence="12 13" key="1">
    <citation type="submission" date="2018-02" db="EMBL/GenBank/DDBJ databases">
        <title>The genomes of Aspergillus section Nigri reveals drivers in fungal speciation.</title>
        <authorList>
            <consortium name="DOE Joint Genome Institute"/>
            <person name="Vesth T.C."/>
            <person name="Nybo J."/>
            <person name="Theobald S."/>
            <person name="Brandl J."/>
            <person name="Frisvad J.C."/>
            <person name="Nielsen K.F."/>
            <person name="Lyhne E.K."/>
            <person name="Kogle M.E."/>
            <person name="Kuo A."/>
            <person name="Riley R."/>
            <person name="Clum A."/>
            <person name="Nolan M."/>
            <person name="Lipzen A."/>
            <person name="Salamov A."/>
            <person name="Henrissat B."/>
            <person name="Wiebenga A."/>
            <person name="De vries R.P."/>
            <person name="Grigoriev I.V."/>
            <person name="Mortensen U.H."/>
            <person name="Andersen M.R."/>
            <person name="Baker S.E."/>
        </authorList>
    </citation>
    <scope>NUCLEOTIDE SEQUENCE [LARGE SCALE GENOMIC DNA]</scope>
    <source>
        <strain evidence="12 13">CBS 121057</strain>
    </source>
</reference>
<proteinExistence type="inferred from homology"/>
<dbReference type="InterPro" id="IPR036640">
    <property type="entry name" value="ABC1_TM_sf"/>
</dbReference>
<dbReference type="GO" id="GO:0005524">
    <property type="term" value="F:ATP binding"/>
    <property type="evidence" value="ECO:0007669"/>
    <property type="project" value="UniProtKB-KW"/>
</dbReference>
<dbReference type="FunFam" id="3.40.50.300:FF:000251">
    <property type="entry name" value="ABC transporter B family member 19"/>
    <property type="match status" value="1"/>
</dbReference>
<feature type="domain" description="ABC transporter" evidence="10">
    <location>
        <begin position="848"/>
        <end position="1085"/>
    </location>
</feature>
<name>A0A319E3C2_ASPSB</name>
<evidence type="ECO:0000256" key="3">
    <source>
        <dbReference type="ARBA" id="ARBA00022692"/>
    </source>
</evidence>
<feature type="transmembrane region" description="Helical" evidence="9">
    <location>
        <begin position="182"/>
        <end position="206"/>
    </location>
</feature>
<dbReference type="InterPro" id="IPR027417">
    <property type="entry name" value="P-loop_NTPase"/>
</dbReference>
<dbReference type="GO" id="GO:0016887">
    <property type="term" value="F:ATP hydrolysis activity"/>
    <property type="evidence" value="ECO:0007669"/>
    <property type="project" value="InterPro"/>
</dbReference>
<evidence type="ECO:0000259" key="10">
    <source>
        <dbReference type="PROSITE" id="PS50893"/>
    </source>
</evidence>
<dbReference type="SUPFAM" id="SSF90123">
    <property type="entry name" value="ABC transporter transmembrane region"/>
    <property type="match status" value="2"/>
</dbReference>
<dbReference type="GO" id="GO:0015421">
    <property type="term" value="F:ABC-type oligopeptide transporter activity"/>
    <property type="evidence" value="ECO:0007669"/>
    <property type="project" value="TreeGrafter"/>
</dbReference>
<evidence type="ECO:0000256" key="9">
    <source>
        <dbReference type="SAM" id="Phobius"/>
    </source>
</evidence>
<dbReference type="SMART" id="SM00382">
    <property type="entry name" value="AAA"/>
    <property type="match status" value="2"/>
</dbReference>
<feature type="domain" description="ABC transmembrane type-1" evidence="11">
    <location>
        <begin position="524"/>
        <end position="813"/>
    </location>
</feature>
<dbReference type="FunFam" id="3.40.50.300:FF:000913">
    <property type="entry name" value="ABC multidrug transporter SitT"/>
    <property type="match status" value="1"/>
</dbReference>
<dbReference type="STRING" id="1448318.A0A319E3C2"/>
<keyword evidence="13" id="KW-1185">Reference proteome</keyword>
<feature type="domain" description="ABC transmembrane type-1" evidence="11">
    <location>
        <begin position="57"/>
        <end position="199"/>
    </location>
</feature>
<dbReference type="Gene3D" id="3.40.50.300">
    <property type="entry name" value="P-loop containing nucleotide triphosphate hydrolases"/>
    <property type="match status" value="2"/>
</dbReference>
<feature type="transmembrane region" description="Helical" evidence="9">
    <location>
        <begin position="753"/>
        <end position="773"/>
    </location>
</feature>
<keyword evidence="7 9" id="KW-0472">Membrane</keyword>
<feature type="transmembrane region" description="Helical" evidence="9">
    <location>
        <begin position="785"/>
        <end position="808"/>
    </location>
</feature>
<feature type="domain" description="ABC transporter" evidence="10">
    <location>
        <begin position="199"/>
        <end position="442"/>
    </location>
</feature>
<dbReference type="GO" id="GO:0005743">
    <property type="term" value="C:mitochondrial inner membrane"/>
    <property type="evidence" value="ECO:0007669"/>
    <property type="project" value="TreeGrafter"/>
</dbReference>
<feature type="transmembrane region" description="Helical" evidence="9">
    <location>
        <begin position="522"/>
        <end position="545"/>
    </location>
</feature>
<dbReference type="InterPro" id="IPR039421">
    <property type="entry name" value="Type_1_exporter"/>
</dbReference>
<evidence type="ECO:0000313" key="13">
    <source>
        <dbReference type="Proteomes" id="UP000248423"/>
    </source>
</evidence>
<dbReference type="Gene3D" id="1.20.1560.10">
    <property type="entry name" value="ABC transporter type 1, transmembrane domain"/>
    <property type="match status" value="2"/>
</dbReference>
<dbReference type="SUPFAM" id="SSF52540">
    <property type="entry name" value="P-loop containing nucleoside triphosphate hydrolases"/>
    <property type="match status" value="2"/>
</dbReference>
<dbReference type="Pfam" id="PF00664">
    <property type="entry name" value="ABC_membrane"/>
    <property type="match status" value="2"/>
</dbReference>
<dbReference type="PANTHER" id="PTHR43394">
    <property type="entry name" value="ATP-DEPENDENT PERMEASE MDL1, MITOCHONDRIAL"/>
    <property type="match status" value="1"/>
</dbReference>
<feature type="transmembrane region" description="Helical" evidence="9">
    <location>
        <begin position="53"/>
        <end position="77"/>
    </location>
</feature>
<protein>
    <submittedName>
        <fullName evidence="12">Multidrug resistance protein 3</fullName>
    </submittedName>
</protein>